<dbReference type="NCBIfam" id="TIGR00254">
    <property type="entry name" value="GGDEF"/>
    <property type="match status" value="1"/>
</dbReference>
<evidence type="ECO:0000313" key="3">
    <source>
        <dbReference type="Proteomes" id="UP000050668"/>
    </source>
</evidence>
<dbReference type="InterPro" id="IPR029787">
    <property type="entry name" value="Nucleotide_cyclase"/>
</dbReference>
<dbReference type="SUPFAM" id="SSF55073">
    <property type="entry name" value="Nucleotide cyclase"/>
    <property type="match status" value="1"/>
</dbReference>
<dbReference type="RefSeq" id="WP_053583529.1">
    <property type="nucleotide sequence ID" value="NZ_LGRV01000003.1"/>
</dbReference>
<dbReference type="InterPro" id="IPR000160">
    <property type="entry name" value="GGDEF_dom"/>
</dbReference>
<dbReference type="Gene3D" id="1.25.40.10">
    <property type="entry name" value="Tetratricopeptide repeat domain"/>
    <property type="match status" value="1"/>
</dbReference>
<evidence type="ECO:0000313" key="2">
    <source>
        <dbReference type="EMBL" id="KOS68683.1"/>
    </source>
</evidence>
<protein>
    <submittedName>
        <fullName evidence="2">Diguanylate cyclase</fullName>
    </submittedName>
</protein>
<keyword evidence="3" id="KW-1185">Reference proteome</keyword>
<reference evidence="3" key="1">
    <citation type="submission" date="2015-07" db="EMBL/GenBank/DDBJ databases">
        <title>Fjat-14205 dsm 2895.</title>
        <authorList>
            <person name="Liu B."/>
            <person name="Wang J."/>
            <person name="Zhu Y."/>
            <person name="Liu G."/>
            <person name="Chen Q."/>
            <person name="Chen Z."/>
            <person name="Lan J."/>
            <person name="Che J."/>
            <person name="Ge C."/>
            <person name="Shi H."/>
            <person name="Pan Z."/>
            <person name="Liu X."/>
        </authorList>
    </citation>
    <scope>NUCLEOTIDE SEQUENCE [LARGE SCALE GENOMIC DNA]</scope>
    <source>
        <strain evidence="3">DSM 25560</strain>
    </source>
</reference>
<feature type="domain" description="GGDEF" evidence="1">
    <location>
        <begin position="339"/>
        <end position="475"/>
    </location>
</feature>
<dbReference type="Proteomes" id="UP000050668">
    <property type="component" value="Unassembled WGS sequence"/>
</dbReference>
<sequence length="483" mass="55815">MDKQEFEELFITLNTLYSANRYIDYIELSSAAIDSAYVLGMYDKAMLLLRYRCASYFQVGDLQIAVNVLEQYRELTFKYGTDIDVIQYYSLASIYWGTFGHRKKSEELMLKGLEIANRIEHVESMGKIYNNLSDLEIEQGEYSKAKEFAFKSLYYCNAFETKHAQPYTGITYPKTNLAIAHIGLEEFQEANELLQELLSNINTPPYSKAQLEVFNAYALLCEKQGAIGEAIDMYQKSKHYALENNDLSLLQTIYDSLVRLIEQQGNKIVLCAVQKEYINILLEIQKENYSQVLFDMEYNDQKKQFERTSYIDPLTNIYNRRFFDEHAEKMLEIAEVEKQQLALLMIDLDHFKSINDLNGHLCGDDALVLTATTLQNYFERYEESIVARFGGDEFIVLTKILAGEHEQTVTENLYEELKSLVLIVDEEVVNLEFSIGVSTNDYGRTTQIEQFIKNADSALYSSKRNGRNQITIYNPYSNVGNSI</sequence>
<dbReference type="InterPro" id="IPR043128">
    <property type="entry name" value="Rev_trsase/Diguanyl_cyclase"/>
</dbReference>
<name>A0ABR5K1A5_9BACI</name>
<dbReference type="EMBL" id="LGRV01000003">
    <property type="protein sequence ID" value="KOS68683.1"/>
    <property type="molecule type" value="Genomic_DNA"/>
</dbReference>
<accession>A0ABR5K1A5</accession>
<dbReference type="SUPFAM" id="SSF48452">
    <property type="entry name" value="TPR-like"/>
    <property type="match status" value="1"/>
</dbReference>
<evidence type="ECO:0000259" key="1">
    <source>
        <dbReference type="PROSITE" id="PS50887"/>
    </source>
</evidence>
<comment type="caution">
    <text evidence="2">The sequence shown here is derived from an EMBL/GenBank/DDBJ whole genome shotgun (WGS) entry which is preliminary data.</text>
</comment>
<proteinExistence type="predicted"/>
<organism evidence="2 3">
    <name type="scientific">Lysinibacillus contaminans</name>
    <dbReference type="NCBI Taxonomy" id="1293441"/>
    <lineage>
        <taxon>Bacteria</taxon>
        <taxon>Bacillati</taxon>
        <taxon>Bacillota</taxon>
        <taxon>Bacilli</taxon>
        <taxon>Bacillales</taxon>
        <taxon>Bacillaceae</taxon>
        <taxon>Lysinibacillus</taxon>
    </lineage>
</organism>
<dbReference type="InterPro" id="IPR052163">
    <property type="entry name" value="DGC-Regulatory_Protein"/>
</dbReference>
<dbReference type="Gene3D" id="3.30.70.270">
    <property type="match status" value="1"/>
</dbReference>
<dbReference type="InterPro" id="IPR011990">
    <property type="entry name" value="TPR-like_helical_dom_sf"/>
</dbReference>
<dbReference type="PROSITE" id="PS50887">
    <property type="entry name" value="GGDEF"/>
    <property type="match status" value="1"/>
</dbReference>
<dbReference type="CDD" id="cd01949">
    <property type="entry name" value="GGDEF"/>
    <property type="match status" value="1"/>
</dbReference>
<dbReference type="PANTHER" id="PTHR46663">
    <property type="entry name" value="DIGUANYLATE CYCLASE DGCT-RELATED"/>
    <property type="match status" value="1"/>
</dbReference>
<gene>
    <name evidence="2" type="ORF">AEA09_09105</name>
</gene>
<dbReference type="SMART" id="SM00267">
    <property type="entry name" value="GGDEF"/>
    <property type="match status" value="1"/>
</dbReference>
<dbReference type="PANTHER" id="PTHR46663:SF2">
    <property type="entry name" value="GGDEF DOMAIN-CONTAINING PROTEIN"/>
    <property type="match status" value="1"/>
</dbReference>
<dbReference type="Pfam" id="PF00990">
    <property type="entry name" value="GGDEF"/>
    <property type="match status" value="1"/>
</dbReference>